<evidence type="ECO:0000259" key="11">
    <source>
        <dbReference type="Pfam" id="PF00712"/>
    </source>
</evidence>
<dbReference type="SUPFAM" id="SSF55979">
    <property type="entry name" value="DNA clamp"/>
    <property type="match status" value="3"/>
</dbReference>
<feature type="domain" description="DNA polymerase III beta sliding clamp C-terminal" evidence="13">
    <location>
        <begin position="245"/>
        <end position="363"/>
    </location>
</feature>
<keyword evidence="4 10" id="KW-0963">Cytoplasm</keyword>
<dbReference type="InterPro" id="IPR046938">
    <property type="entry name" value="DNA_clamp_sf"/>
</dbReference>
<dbReference type="GO" id="GO:0003677">
    <property type="term" value="F:DNA binding"/>
    <property type="evidence" value="ECO:0007669"/>
    <property type="project" value="UniProtKB-UniRule"/>
</dbReference>
<organism evidence="14 15">
    <name type="scientific">Ruminococcus bovis</name>
    <dbReference type="NCBI Taxonomy" id="2564099"/>
    <lineage>
        <taxon>Bacteria</taxon>
        <taxon>Bacillati</taxon>
        <taxon>Bacillota</taxon>
        <taxon>Clostridia</taxon>
        <taxon>Eubacteriales</taxon>
        <taxon>Oscillospiraceae</taxon>
        <taxon>Ruminococcus</taxon>
    </lineage>
</organism>
<comment type="subunit">
    <text evidence="10">Forms a ring-shaped head-to-tail homodimer around DNA.</text>
</comment>
<dbReference type="OrthoDB" id="8421503at2"/>
<keyword evidence="9" id="KW-0238">DNA-binding</keyword>
<dbReference type="KEGG" id="ruj:E5Z56_04745"/>
<evidence type="ECO:0000256" key="6">
    <source>
        <dbReference type="ARBA" id="ARBA00022695"/>
    </source>
</evidence>
<comment type="subcellular location">
    <subcellularLocation>
        <location evidence="1 10">Cytoplasm</location>
    </subcellularLocation>
</comment>
<keyword evidence="6 10" id="KW-0548">Nucleotidyltransferase</keyword>
<keyword evidence="5 10" id="KW-0808">Transferase</keyword>
<dbReference type="Gene3D" id="3.10.150.10">
    <property type="entry name" value="DNA Polymerase III, subunit A, domain 2"/>
    <property type="match status" value="1"/>
</dbReference>
<dbReference type="RefSeq" id="WP_138156766.1">
    <property type="nucleotide sequence ID" value="NZ_CP039381.1"/>
</dbReference>
<evidence type="ECO:0000256" key="1">
    <source>
        <dbReference type="ARBA" id="ARBA00004496"/>
    </source>
</evidence>
<evidence type="ECO:0000313" key="15">
    <source>
        <dbReference type="Proteomes" id="UP000301475"/>
    </source>
</evidence>
<comment type="similarity">
    <text evidence="2 10">Belongs to the beta sliding clamp family.</text>
</comment>
<evidence type="ECO:0000256" key="7">
    <source>
        <dbReference type="ARBA" id="ARBA00022705"/>
    </source>
</evidence>
<dbReference type="GO" id="GO:0008408">
    <property type="term" value="F:3'-5' exonuclease activity"/>
    <property type="evidence" value="ECO:0007669"/>
    <property type="project" value="InterPro"/>
</dbReference>
<dbReference type="GO" id="GO:0006271">
    <property type="term" value="P:DNA strand elongation involved in DNA replication"/>
    <property type="evidence" value="ECO:0007669"/>
    <property type="project" value="TreeGrafter"/>
</dbReference>
<evidence type="ECO:0000313" key="14">
    <source>
        <dbReference type="EMBL" id="QCT06715.1"/>
    </source>
</evidence>
<dbReference type="PIRSF" id="PIRSF000804">
    <property type="entry name" value="DNA_pol_III_b"/>
    <property type="match status" value="1"/>
</dbReference>
<dbReference type="Pfam" id="PF02768">
    <property type="entry name" value="DNA_pol3_beta_3"/>
    <property type="match status" value="1"/>
</dbReference>
<dbReference type="PANTHER" id="PTHR30478:SF0">
    <property type="entry name" value="BETA SLIDING CLAMP"/>
    <property type="match status" value="1"/>
</dbReference>
<feature type="domain" description="DNA polymerase III beta sliding clamp central" evidence="12">
    <location>
        <begin position="131"/>
        <end position="239"/>
    </location>
</feature>
<evidence type="ECO:0000256" key="5">
    <source>
        <dbReference type="ARBA" id="ARBA00022679"/>
    </source>
</evidence>
<dbReference type="PANTHER" id="PTHR30478">
    <property type="entry name" value="DNA POLYMERASE III SUBUNIT BETA"/>
    <property type="match status" value="1"/>
</dbReference>
<keyword evidence="8 10" id="KW-0239">DNA-directed DNA polymerase</keyword>
<dbReference type="EMBL" id="CP039381">
    <property type="protein sequence ID" value="QCT06715.1"/>
    <property type="molecule type" value="Genomic_DNA"/>
</dbReference>
<dbReference type="InterPro" id="IPR022635">
    <property type="entry name" value="DNA_polIII_beta_C"/>
</dbReference>
<dbReference type="GO" id="GO:0003887">
    <property type="term" value="F:DNA-directed DNA polymerase activity"/>
    <property type="evidence" value="ECO:0007669"/>
    <property type="project" value="UniProtKB-UniRule"/>
</dbReference>
<dbReference type="Pfam" id="PF02767">
    <property type="entry name" value="DNA_pol3_beta_2"/>
    <property type="match status" value="1"/>
</dbReference>
<dbReference type="Pfam" id="PF00712">
    <property type="entry name" value="DNA_pol3_beta"/>
    <property type="match status" value="1"/>
</dbReference>
<comment type="function">
    <text evidence="10">Confers DNA tethering and processivity to DNA polymerases and other proteins. Acts as a clamp, forming a ring around DNA (a reaction catalyzed by the clamp-loading complex) which diffuses in an ATP-independent manner freely and bidirectionally along dsDNA. Initially characterized for its ability to contact the catalytic subunit of DNA polymerase III (Pol III), a complex, multichain enzyme responsible for most of the replicative synthesis in bacteria; Pol III exhibits 3'-5' exonuclease proofreading activity. The beta chain is required for initiation of replication as well as for processivity of DNA replication.</text>
</comment>
<evidence type="ECO:0000256" key="8">
    <source>
        <dbReference type="ARBA" id="ARBA00022932"/>
    </source>
</evidence>
<dbReference type="NCBIfam" id="TIGR00663">
    <property type="entry name" value="dnan"/>
    <property type="match status" value="1"/>
</dbReference>
<accession>A0A4P8XUI1</accession>
<keyword evidence="7 10" id="KW-0235">DNA replication</keyword>
<reference evidence="14 15" key="1">
    <citation type="submission" date="2019-04" db="EMBL/GenBank/DDBJ databases">
        <authorList>
            <person name="Embree M."/>
            <person name="Gaffney J.R."/>
        </authorList>
    </citation>
    <scope>NUCLEOTIDE SEQUENCE [LARGE SCALE GENOMIC DNA]</scope>
    <source>
        <strain evidence="14 15">JE7A12</strain>
    </source>
</reference>
<name>A0A4P8XUI1_9FIRM</name>
<evidence type="ECO:0000256" key="2">
    <source>
        <dbReference type="ARBA" id="ARBA00010752"/>
    </source>
</evidence>
<evidence type="ECO:0000259" key="13">
    <source>
        <dbReference type="Pfam" id="PF02768"/>
    </source>
</evidence>
<dbReference type="CDD" id="cd00140">
    <property type="entry name" value="beta_clamp"/>
    <property type="match status" value="1"/>
</dbReference>
<feature type="domain" description="DNA polymerase III beta sliding clamp N-terminal" evidence="11">
    <location>
        <begin position="1"/>
        <end position="119"/>
    </location>
</feature>
<evidence type="ECO:0000256" key="9">
    <source>
        <dbReference type="ARBA" id="ARBA00023125"/>
    </source>
</evidence>
<dbReference type="InterPro" id="IPR022634">
    <property type="entry name" value="DNA_polIII_beta_N"/>
</dbReference>
<dbReference type="Gene3D" id="3.70.10.10">
    <property type="match status" value="1"/>
</dbReference>
<dbReference type="Proteomes" id="UP000301475">
    <property type="component" value="Chromosome"/>
</dbReference>
<dbReference type="GO" id="GO:0005737">
    <property type="term" value="C:cytoplasm"/>
    <property type="evidence" value="ECO:0007669"/>
    <property type="project" value="UniProtKB-SubCell"/>
</dbReference>
<gene>
    <name evidence="14" type="primary">dnaN</name>
    <name evidence="14" type="ORF">E5Z56_04745</name>
</gene>
<dbReference type="InterPro" id="IPR022637">
    <property type="entry name" value="DNA_polIII_beta_cen"/>
</dbReference>
<evidence type="ECO:0000256" key="3">
    <source>
        <dbReference type="ARBA" id="ARBA00021035"/>
    </source>
</evidence>
<protein>
    <recommendedName>
        <fullName evidence="3 10">Beta sliding clamp</fullName>
    </recommendedName>
</protein>
<evidence type="ECO:0000259" key="12">
    <source>
        <dbReference type="Pfam" id="PF02767"/>
    </source>
</evidence>
<proteinExistence type="inferred from homology"/>
<keyword evidence="15" id="KW-1185">Reference proteome</keyword>
<dbReference type="AlphaFoldDB" id="A0A4P8XUI1"/>
<dbReference type="InterPro" id="IPR001001">
    <property type="entry name" value="DNA_polIII_beta"/>
</dbReference>
<sequence>MKFTCSRTDLSNAVTCVQRAVATKASTPSLEGILIKAYDSNLNLSGYDLEIGITTDLEVQIDTEGEIVVSAKLFGDIIRKLPEEVVTIETDERMVTYITSGNASYQIVGLSAAEYPDLPKFEETDKIVINGGILKDMIRQTIYAVSDNTSKPIYTGSLFEIKDKIMTIVAIDGYRMAIRKEQIDSDSENSFVIPKKTQSEVLKLITDEEENVEIVIGQRHTLFKVGSFYVISRLIEGQFIDYNSTIPTGTATEAVVNTREISSAVERMSLLASEKIPSPVKCEFSSDEIKLTCKTSMGKANDSIRTTIAGDDVEIGFNNRYLLDAIKNCETDEIRLILNGGLSPMIIKPVKSDDFLYLVVPMRIS</sequence>
<evidence type="ECO:0000256" key="10">
    <source>
        <dbReference type="PIRNR" id="PIRNR000804"/>
    </source>
</evidence>
<dbReference type="SMART" id="SM00480">
    <property type="entry name" value="POL3Bc"/>
    <property type="match status" value="1"/>
</dbReference>
<evidence type="ECO:0000256" key="4">
    <source>
        <dbReference type="ARBA" id="ARBA00022490"/>
    </source>
</evidence>
<dbReference type="GO" id="GO:0009360">
    <property type="term" value="C:DNA polymerase III complex"/>
    <property type="evidence" value="ECO:0007669"/>
    <property type="project" value="InterPro"/>
</dbReference>